<sequence length="305" mass="36362">MFSNNEKPYGVVLDTNVLIYLFQPEFMETETFNKFMNCIIMKKIEIILPSIVKWEWDNLKDKKNTDFLNSITKDIEKHKNLTNFMRDEREKMGFINMIDRLVTMSKRSYLYNNGLISRNIDKILNDSYFTTVIERNNKANEIAIFFALEHKEPFFDKDKNKDKNQMADALIFFTTYEYFKAEKSKYSDIFFVTVNKKDYSNRNNDSILHPELQPYAEEIGLEFYNSLDRLLNKIDPDNQGYVEFMNKDNFVYLEDRYFLQCPSCSNEVHENADSIRPDLPSESYKLQCIHCGHTWETGITMEDFH</sequence>
<protein>
    <recommendedName>
        <fullName evidence="3">DUF4935 domain-containing protein</fullName>
    </recommendedName>
</protein>
<name>A0A1R1C4M4_PAEAM</name>
<evidence type="ECO:0008006" key="3">
    <source>
        <dbReference type="Google" id="ProtNLM"/>
    </source>
</evidence>
<accession>A0A1R1C4M4</accession>
<dbReference type="EMBL" id="MRTJ01000001">
    <property type="protein sequence ID" value="OMF17065.1"/>
    <property type="molecule type" value="Genomic_DNA"/>
</dbReference>
<proteinExistence type="predicted"/>
<evidence type="ECO:0000313" key="1">
    <source>
        <dbReference type="EMBL" id="OMF17065.1"/>
    </source>
</evidence>
<dbReference type="SUPFAM" id="SSF88723">
    <property type="entry name" value="PIN domain-like"/>
    <property type="match status" value="1"/>
</dbReference>
<reference evidence="1 2" key="1">
    <citation type="submission" date="2016-11" db="EMBL/GenBank/DDBJ databases">
        <title>Paenibacillus species isolates.</title>
        <authorList>
            <person name="Beno S.M."/>
        </authorList>
    </citation>
    <scope>NUCLEOTIDE SEQUENCE [LARGE SCALE GENOMIC DNA]</scope>
    <source>
        <strain evidence="1 2">FSL H8-0246</strain>
    </source>
</reference>
<gene>
    <name evidence="1" type="ORF">BK131_03580</name>
</gene>
<organism evidence="1 2">
    <name type="scientific">Paenibacillus amylolyticus</name>
    <dbReference type="NCBI Taxonomy" id="1451"/>
    <lineage>
        <taxon>Bacteria</taxon>
        <taxon>Bacillati</taxon>
        <taxon>Bacillota</taxon>
        <taxon>Bacilli</taxon>
        <taxon>Bacillales</taxon>
        <taxon>Paenibacillaceae</taxon>
        <taxon>Paenibacillus</taxon>
    </lineage>
</organism>
<comment type="caution">
    <text evidence="1">The sequence shown here is derived from an EMBL/GenBank/DDBJ whole genome shotgun (WGS) entry which is preliminary data.</text>
</comment>
<evidence type="ECO:0000313" key="2">
    <source>
        <dbReference type="Proteomes" id="UP000187134"/>
    </source>
</evidence>
<dbReference type="AlphaFoldDB" id="A0A1R1C4M4"/>
<dbReference type="Proteomes" id="UP000187134">
    <property type="component" value="Unassembled WGS sequence"/>
</dbReference>
<dbReference type="InterPro" id="IPR029060">
    <property type="entry name" value="PIN-like_dom_sf"/>
</dbReference>